<organism evidence="3 4">
    <name type="scientific">Megaselia scalaris</name>
    <name type="common">Humpbacked fly</name>
    <name type="synonym">Phora scalaris</name>
    <dbReference type="NCBI Taxonomy" id="36166"/>
    <lineage>
        <taxon>Eukaryota</taxon>
        <taxon>Metazoa</taxon>
        <taxon>Ecdysozoa</taxon>
        <taxon>Arthropoda</taxon>
        <taxon>Hexapoda</taxon>
        <taxon>Insecta</taxon>
        <taxon>Pterygota</taxon>
        <taxon>Neoptera</taxon>
        <taxon>Endopterygota</taxon>
        <taxon>Diptera</taxon>
        <taxon>Brachycera</taxon>
        <taxon>Muscomorpha</taxon>
        <taxon>Platypezoidea</taxon>
        <taxon>Phoridae</taxon>
        <taxon>Megaseliini</taxon>
        <taxon>Megaselia</taxon>
    </lineage>
</organism>
<feature type="transmembrane region" description="Helical" evidence="2">
    <location>
        <begin position="161"/>
        <end position="182"/>
    </location>
</feature>
<dbReference type="PROSITE" id="PS01156">
    <property type="entry name" value="TONB_DEPENDENT_REC_2"/>
    <property type="match status" value="1"/>
</dbReference>
<protein>
    <submittedName>
        <fullName evidence="3">Uncharacterized protein</fullName>
    </submittedName>
</protein>
<name>T1GN84_MEGSC</name>
<dbReference type="AlphaFoldDB" id="T1GN84"/>
<feature type="region of interest" description="Disordered" evidence="1">
    <location>
        <begin position="1"/>
        <end position="121"/>
    </location>
</feature>
<sequence>RREDTLRRISTEDRQEASSDRNSRRVDRISQNRLNEDRREESRRLNERSARSSRLDRQRDYGQERTDTRRDINRRQDNARIDEAEQRRSLDSLEHRHQEERQEQSRVSQYRREGELGQGLRRSVRDARIVSSMERRLDNNRRETFNALPEMSKLNIEDSTWNFSITMVQTAIVALLFGKVFMAQNPKIAERLSTSGRNLVMSTGYLF</sequence>
<proteinExistence type="predicted"/>
<dbReference type="Proteomes" id="UP000015102">
    <property type="component" value="Unassembled WGS sequence"/>
</dbReference>
<keyword evidence="4" id="KW-1185">Reference proteome</keyword>
<dbReference type="EnsemblMetazoa" id="MESCA005028-RA">
    <property type="protein sequence ID" value="MESCA005028-PA"/>
    <property type="gene ID" value="MESCA005028"/>
</dbReference>
<keyword evidence="2" id="KW-1133">Transmembrane helix</keyword>
<evidence type="ECO:0000256" key="1">
    <source>
        <dbReference type="SAM" id="MobiDB-lite"/>
    </source>
</evidence>
<reference evidence="4" key="1">
    <citation type="submission" date="2013-02" db="EMBL/GenBank/DDBJ databases">
        <authorList>
            <person name="Hughes D."/>
        </authorList>
    </citation>
    <scope>NUCLEOTIDE SEQUENCE</scope>
    <source>
        <strain>Durham</strain>
        <strain evidence="4">NC isolate 2 -- Noor lab</strain>
    </source>
</reference>
<accession>T1GN84</accession>
<evidence type="ECO:0000313" key="4">
    <source>
        <dbReference type="Proteomes" id="UP000015102"/>
    </source>
</evidence>
<keyword evidence="2" id="KW-0472">Membrane</keyword>
<dbReference type="EMBL" id="CAQQ02197386">
    <property type="status" value="NOT_ANNOTATED_CDS"/>
    <property type="molecule type" value="Genomic_DNA"/>
</dbReference>
<evidence type="ECO:0000256" key="2">
    <source>
        <dbReference type="SAM" id="Phobius"/>
    </source>
</evidence>
<reference evidence="3" key="2">
    <citation type="submission" date="2015-06" db="UniProtKB">
        <authorList>
            <consortium name="EnsemblMetazoa"/>
        </authorList>
    </citation>
    <scope>IDENTIFICATION</scope>
</reference>
<dbReference type="HOGENOM" id="CLU_1329235_0_0_1"/>
<feature type="compositionally biased region" description="Basic and acidic residues" evidence="1">
    <location>
        <begin position="1"/>
        <end position="115"/>
    </location>
</feature>
<keyword evidence="2" id="KW-0812">Transmembrane</keyword>
<evidence type="ECO:0000313" key="3">
    <source>
        <dbReference type="EnsemblMetazoa" id="MESCA005028-PA"/>
    </source>
</evidence>
<dbReference type="InterPro" id="IPR010917">
    <property type="entry name" value="TonB_rcpt_CS"/>
</dbReference>